<dbReference type="GO" id="GO:0016323">
    <property type="term" value="C:basolateral plasma membrane"/>
    <property type="evidence" value="ECO:0007669"/>
    <property type="project" value="TreeGrafter"/>
</dbReference>
<dbReference type="PANTHER" id="PTHR28399:SF1">
    <property type="entry name" value="BARTTIN"/>
    <property type="match status" value="1"/>
</dbReference>
<dbReference type="GO" id="GO:0017081">
    <property type="term" value="F:chloride channel regulator activity"/>
    <property type="evidence" value="ECO:0007669"/>
    <property type="project" value="TreeGrafter"/>
</dbReference>
<name>A0A3P8V637_CYNSE</name>
<feature type="transmembrane region" description="Helical" evidence="1">
    <location>
        <begin position="6"/>
        <end position="26"/>
    </location>
</feature>
<keyword evidence="1" id="KW-1133">Transmembrane helix</keyword>
<dbReference type="OMA" id="ERPHIYI"/>
<dbReference type="STRING" id="244447.ENSCSEP00000008626"/>
<dbReference type="Proteomes" id="UP000265120">
    <property type="component" value="Chromosome 2"/>
</dbReference>
<dbReference type="InterPro" id="IPR029181">
    <property type="entry name" value="Barttin"/>
</dbReference>
<organism evidence="2 3">
    <name type="scientific">Cynoglossus semilaevis</name>
    <name type="common">Tongue sole</name>
    <dbReference type="NCBI Taxonomy" id="244447"/>
    <lineage>
        <taxon>Eukaryota</taxon>
        <taxon>Metazoa</taxon>
        <taxon>Chordata</taxon>
        <taxon>Craniata</taxon>
        <taxon>Vertebrata</taxon>
        <taxon>Euteleostomi</taxon>
        <taxon>Actinopterygii</taxon>
        <taxon>Neopterygii</taxon>
        <taxon>Teleostei</taxon>
        <taxon>Neoteleostei</taxon>
        <taxon>Acanthomorphata</taxon>
        <taxon>Carangaria</taxon>
        <taxon>Pleuronectiformes</taxon>
        <taxon>Pleuronectoidei</taxon>
        <taxon>Cynoglossidae</taxon>
        <taxon>Cynoglossinae</taxon>
        <taxon>Cynoglossus</taxon>
    </lineage>
</organism>
<protein>
    <submittedName>
        <fullName evidence="2">Uncharacterized protein</fullName>
    </submittedName>
</protein>
<dbReference type="GO" id="GO:0006821">
    <property type="term" value="P:chloride transport"/>
    <property type="evidence" value="ECO:0007669"/>
    <property type="project" value="InterPro"/>
</dbReference>
<proteinExistence type="predicted"/>
<accession>A0A3P8V637</accession>
<dbReference type="InParanoid" id="A0A3P8V637"/>
<evidence type="ECO:0000313" key="2">
    <source>
        <dbReference type="Ensembl" id="ENSCSEP00000008626.1"/>
    </source>
</evidence>
<dbReference type="Ensembl" id="ENSCSET00000008716.1">
    <property type="protein sequence ID" value="ENSCSEP00000008626.1"/>
    <property type="gene ID" value="ENSCSEG00000005506.1"/>
</dbReference>
<keyword evidence="3" id="KW-1185">Reference proteome</keyword>
<feature type="transmembrane region" description="Helical" evidence="1">
    <location>
        <begin position="33"/>
        <end position="53"/>
    </location>
</feature>
<evidence type="ECO:0000256" key="1">
    <source>
        <dbReference type="SAM" id="Phobius"/>
    </source>
</evidence>
<reference evidence="2" key="2">
    <citation type="submission" date="2025-08" db="UniProtKB">
        <authorList>
            <consortium name="Ensembl"/>
        </authorList>
    </citation>
    <scope>IDENTIFICATION</scope>
</reference>
<keyword evidence="1" id="KW-0472">Membrane</keyword>
<dbReference type="PANTHER" id="PTHR28399">
    <property type="entry name" value="BARTTIN"/>
    <property type="match status" value="1"/>
</dbReference>
<dbReference type="Pfam" id="PF15462">
    <property type="entry name" value="Barttin"/>
    <property type="match status" value="1"/>
</dbReference>
<reference evidence="2" key="3">
    <citation type="submission" date="2025-09" db="UniProtKB">
        <authorList>
            <consortium name="Ensembl"/>
        </authorList>
    </citation>
    <scope>IDENTIFICATION</scope>
</reference>
<reference evidence="2 3" key="1">
    <citation type="journal article" date="2014" name="Nat. Genet.">
        <title>Whole-genome sequence of a flatfish provides insights into ZW sex chromosome evolution and adaptation to a benthic lifestyle.</title>
        <authorList>
            <person name="Chen S."/>
            <person name="Zhang G."/>
            <person name="Shao C."/>
            <person name="Huang Q."/>
            <person name="Liu G."/>
            <person name="Zhang P."/>
            <person name="Song W."/>
            <person name="An N."/>
            <person name="Chalopin D."/>
            <person name="Volff J.N."/>
            <person name="Hong Y."/>
            <person name="Li Q."/>
            <person name="Sha Z."/>
            <person name="Zhou H."/>
            <person name="Xie M."/>
            <person name="Yu Q."/>
            <person name="Liu Y."/>
            <person name="Xiang H."/>
            <person name="Wang N."/>
            <person name="Wu K."/>
            <person name="Yang C."/>
            <person name="Zhou Q."/>
            <person name="Liao X."/>
            <person name="Yang L."/>
            <person name="Hu Q."/>
            <person name="Zhang J."/>
            <person name="Meng L."/>
            <person name="Jin L."/>
            <person name="Tian Y."/>
            <person name="Lian J."/>
            <person name="Yang J."/>
            <person name="Miao G."/>
            <person name="Liu S."/>
            <person name="Liang Z."/>
            <person name="Yan F."/>
            <person name="Li Y."/>
            <person name="Sun B."/>
            <person name="Zhang H."/>
            <person name="Zhang J."/>
            <person name="Zhu Y."/>
            <person name="Du M."/>
            <person name="Zhao Y."/>
            <person name="Schartl M."/>
            <person name="Tang Q."/>
            <person name="Wang J."/>
        </authorList>
    </citation>
    <scope>NUCLEOTIDE SEQUENCE</scope>
</reference>
<evidence type="ECO:0000313" key="3">
    <source>
        <dbReference type="Proteomes" id="UP000265120"/>
    </source>
</evidence>
<dbReference type="AlphaFoldDB" id="A0A3P8V637"/>
<dbReference type="GeneTree" id="ENSGT01150000287015"/>
<keyword evidence="1" id="KW-0812">Transmembrane</keyword>
<sequence>MVEGKPYRYGLIVAGLCVVAVGLFVMSQERPHIYITMCILGVAMVCLGTTWSLCQCYPKVGTLYYILYLRENKSTSSSHFHFRPPVVLLDVNDRRPGNDRLLSKAQMSQYHSCPTMHLVGDNPGSLCCE</sequence>